<evidence type="ECO:0000259" key="1">
    <source>
        <dbReference type="Pfam" id="PF09643"/>
    </source>
</evidence>
<dbReference type="InterPro" id="IPR023385">
    <property type="entry name" value="YopX-like_C"/>
</dbReference>
<reference evidence="2 3" key="1">
    <citation type="submission" date="2016-10" db="EMBL/GenBank/DDBJ databases">
        <authorList>
            <person name="de Groot N.N."/>
        </authorList>
    </citation>
    <scope>NUCLEOTIDE SEQUENCE [LARGE SCALE GENOMIC DNA]</scope>
    <source>
        <strain evidence="2 3">Sb05</strain>
    </source>
</reference>
<organism evidence="2 3">
    <name type="scientific">Streptococcus equinus</name>
    <name type="common">Streptococcus bovis</name>
    <dbReference type="NCBI Taxonomy" id="1335"/>
    <lineage>
        <taxon>Bacteria</taxon>
        <taxon>Bacillati</taxon>
        <taxon>Bacillota</taxon>
        <taxon>Bacilli</taxon>
        <taxon>Lactobacillales</taxon>
        <taxon>Streptococcaceae</taxon>
        <taxon>Streptococcus</taxon>
    </lineage>
</organism>
<dbReference type="NCBIfam" id="TIGR01671">
    <property type="entry name" value="phage_TIGR01671"/>
    <property type="match status" value="1"/>
</dbReference>
<feature type="domain" description="YopX protein" evidence="1">
    <location>
        <begin position="5"/>
        <end position="127"/>
    </location>
</feature>
<name>A0A1H0YPF4_STREI</name>
<evidence type="ECO:0000313" key="2">
    <source>
        <dbReference type="EMBL" id="SDQ17010.1"/>
    </source>
</evidence>
<dbReference type="Gene3D" id="2.30.30.290">
    <property type="entry name" value="YopX-like domains"/>
    <property type="match status" value="1"/>
</dbReference>
<dbReference type="AlphaFoldDB" id="A0A1H0YPF4"/>
<dbReference type="SUPFAM" id="SSF159006">
    <property type="entry name" value="YopX-like"/>
    <property type="match status" value="1"/>
</dbReference>
<evidence type="ECO:0000313" key="3">
    <source>
        <dbReference type="Proteomes" id="UP000182870"/>
    </source>
</evidence>
<dbReference type="OrthoDB" id="1809393at2"/>
<accession>A0A1H0YPF4</accession>
<dbReference type="Pfam" id="PF09643">
    <property type="entry name" value="YopX"/>
    <property type="match status" value="1"/>
</dbReference>
<dbReference type="EMBL" id="FNKE01000001">
    <property type="protein sequence ID" value="SDQ17010.1"/>
    <property type="molecule type" value="Genomic_DNA"/>
</dbReference>
<sequence>MRELKFRAWLKDEKRMAKVHEVSFFDDKVFTITTIDNFYADDEFKLMQFTGLKDKNGKEVFEGDIINYKYGRHTSTQFVVKYDEFQATFVVVDNHNDLVYTFRELADYIQLNSLEVIGNIYENKELLGD</sequence>
<dbReference type="InterPro" id="IPR010024">
    <property type="entry name" value="CHP16711"/>
</dbReference>
<proteinExistence type="predicted"/>
<gene>
    <name evidence="2" type="ORF">SAMN05216392_0787</name>
</gene>
<dbReference type="Proteomes" id="UP000182870">
    <property type="component" value="Unassembled WGS sequence"/>
</dbReference>
<dbReference type="RefSeq" id="WP_074560488.1">
    <property type="nucleotide sequence ID" value="NZ_FNKE01000001.1"/>
</dbReference>
<protein>
    <submittedName>
        <fullName evidence="2">Phage uncharacterized protein TIGR01671</fullName>
    </submittedName>
</protein>
<dbReference type="InterPro" id="IPR019096">
    <property type="entry name" value="YopX_protein"/>
</dbReference>